<evidence type="ECO:0000259" key="9">
    <source>
        <dbReference type="PROSITE" id="PS50893"/>
    </source>
</evidence>
<dbReference type="GO" id="GO:0005524">
    <property type="term" value="F:ATP binding"/>
    <property type="evidence" value="ECO:0007669"/>
    <property type="project" value="UniProtKB-KW"/>
</dbReference>
<proteinExistence type="predicted"/>
<feature type="transmembrane region" description="Helical" evidence="8">
    <location>
        <begin position="131"/>
        <end position="154"/>
    </location>
</feature>
<evidence type="ECO:0000256" key="7">
    <source>
        <dbReference type="ARBA" id="ARBA00023136"/>
    </source>
</evidence>
<dbReference type="GO" id="GO:0015421">
    <property type="term" value="F:ABC-type oligopeptide transporter activity"/>
    <property type="evidence" value="ECO:0007669"/>
    <property type="project" value="TreeGrafter"/>
</dbReference>
<keyword evidence="12" id="KW-1185">Reference proteome</keyword>
<dbReference type="InterPro" id="IPR017871">
    <property type="entry name" value="ABC_transporter-like_CS"/>
</dbReference>
<feature type="transmembrane region" description="Helical" evidence="8">
    <location>
        <begin position="55"/>
        <end position="75"/>
    </location>
</feature>
<evidence type="ECO:0000256" key="4">
    <source>
        <dbReference type="ARBA" id="ARBA00022741"/>
    </source>
</evidence>
<dbReference type="KEGG" id="kct:CDEE_0081"/>
<evidence type="ECO:0000256" key="1">
    <source>
        <dbReference type="ARBA" id="ARBA00004651"/>
    </source>
</evidence>
<evidence type="ECO:0000256" key="5">
    <source>
        <dbReference type="ARBA" id="ARBA00022840"/>
    </source>
</evidence>
<dbReference type="SMART" id="SM00382">
    <property type="entry name" value="AAA"/>
    <property type="match status" value="1"/>
</dbReference>
<dbReference type="GO" id="GO:0005886">
    <property type="term" value="C:plasma membrane"/>
    <property type="evidence" value="ECO:0007669"/>
    <property type="project" value="UniProtKB-SubCell"/>
</dbReference>
<dbReference type="HOGENOM" id="CLU_000604_84_9_4"/>
<dbReference type="Proteomes" id="UP000011686">
    <property type="component" value="Chromosome"/>
</dbReference>
<dbReference type="PANTHER" id="PTHR43394">
    <property type="entry name" value="ATP-DEPENDENT PERMEASE MDL1, MITOCHONDRIAL"/>
    <property type="match status" value="1"/>
</dbReference>
<accession>M1LQQ0</accession>
<evidence type="ECO:0000256" key="8">
    <source>
        <dbReference type="SAM" id="Phobius"/>
    </source>
</evidence>
<comment type="subcellular location">
    <subcellularLocation>
        <location evidence="1">Cell membrane</location>
        <topology evidence="1">Multi-pass membrane protein</topology>
    </subcellularLocation>
</comment>
<dbReference type="GO" id="GO:0045454">
    <property type="term" value="P:cell redox homeostasis"/>
    <property type="evidence" value="ECO:0007669"/>
    <property type="project" value="InterPro"/>
</dbReference>
<dbReference type="PANTHER" id="PTHR43394:SF1">
    <property type="entry name" value="ATP-BINDING CASSETTE SUB-FAMILY B MEMBER 10, MITOCHONDRIAL"/>
    <property type="match status" value="1"/>
</dbReference>
<keyword evidence="2" id="KW-1003">Cell membrane</keyword>
<dbReference type="Gene3D" id="1.20.1560.10">
    <property type="entry name" value="ABC transporter type 1, transmembrane domain"/>
    <property type="match status" value="1"/>
</dbReference>
<feature type="transmembrane region" description="Helical" evidence="8">
    <location>
        <begin position="246"/>
        <end position="266"/>
    </location>
</feature>
<keyword evidence="4" id="KW-0547">Nucleotide-binding</keyword>
<dbReference type="GO" id="GO:0016887">
    <property type="term" value="F:ATP hydrolysis activity"/>
    <property type="evidence" value="ECO:0007669"/>
    <property type="project" value="InterPro"/>
</dbReference>
<keyword evidence="3 8" id="KW-0812">Transmembrane</keyword>
<feature type="domain" description="ABC transmembrane type-1" evidence="10">
    <location>
        <begin position="22"/>
        <end position="305"/>
    </location>
</feature>
<feature type="transmembrane region" description="Helical" evidence="8">
    <location>
        <begin position="20"/>
        <end position="43"/>
    </location>
</feature>
<dbReference type="InterPro" id="IPR011527">
    <property type="entry name" value="ABC1_TM_dom"/>
</dbReference>
<protein>
    <submittedName>
        <fullName evidence="11">ABC superfamily ATP binding cassette transporter</fullName>
    </submittedName>
</protein>
<gene>
    <name evidence="11" type="ORF">CDEE_0081</name>
</gene>
<dbReference type="Pfam" id="PF00664">
    <property type="entry name" value="ABC_membrane"/>
    <property type="match status" value="1"/>
</dbReference>
<keyword evidence="6 8" id="KW-1133">Transmembrane helix</keyword>
<dbReference type="SUPFAM" id="SSF52540">
    <property type="entry name" value="P-loop containing nucleoside triphosphate hydrolases"/>
    <property type="match status" value="1"/>
</dbReference>
<feature type="transmembrane region" description="Helical" evidence="8">
    <location>
        <begin position="160"/>
        <end position="184"/>
    </location>
</feature>
<dbReference type="PROSITE" id="PS50893">
    <property type="entry name" value="ABC_TRANSPORTER_2"/>
    <property type="match status" value="1"/>
</dbReference>
<dbReference type="InterPro" id="IPR036640">
    <property type="entry name" value="ABC1_TM_sf"/>
</dbReference>
<keyword evidence="5" id="KW-0067">ATP-binding</keyword>
<dbReference type="InterPro" id="IPR027417">
    <property type="entry name" value="P-loop_NTPase"/>
</dbReference>
<feature type="transmembrane region" description="Helical" evidence="8">
    <location>
        <begin position="278"/>
        <end position="297"/>
    </location>
</feature>
<dbReference type="eggNOG" id="COG4987">
    <property type="taxonomic scope" value="Bacteria"/>
</dbReference>
<keyword evidence="7 8" id="KW-0472">Membrane</keyword>
<dbReference type="Pfam" id="PF00005">
    <property type="entry name" value="ABC_tran"/>
    <property type="match status" value="1"/>
</dbReference>
<dbReference type="PROSITE" id="PS50929">
    <property type="entry name" value="ABC_TM1F"/>
    <property type="match status" value="1"/>
</dbReference>
<reference evidence="11 12" key="1">
    <citation type="journal article" date="2013" name="Genome Biol. Evol.">
        <title>Genome evolution and phylogenomic analysis of candidatus kinetoplastibacterium, the betaproteobacterial endosymbionts of strigomonas and angomonas.</title>
        <authorList>
            <person name="Alves J.M."/>
            <person name="Serrano M.G."/>
            <person name="Maia da Silva F."/>
            <person name="Voegtly L.J."/>
            <person name="Matveyev A.V."/>
            <person name="Teixeira M.M."/>
            <person name="Camargo E.P."/>
            <person name="Buck G.A."/>
        </authorList>
    </citation>
    <scope>NUCLEOTIDE SEQUENCE [LARGE SCALE GENOMIC DNA]</scope>
    <source>
        <strain evidence="11 12">TCC036E</strain>
    </source>
</reference>
<dbReference type="Gene3D" id="3.40.50.300">
    <property type="entry name" value="P-loop containing nucleotide triphosphate hydrolases"/>
    <property type="match status" value="1"/>
</dbReference>
<evidence type="ECO:0000256" key="2">
    <source>
        <dbReference type="ARBA" id="ARBA00022475"/>
    </source>
</evidence>
<name>M1LQQ0_9PROT</name>
<evidence type="ECO:0000256" key="3">
    <source>
        <dbReference type="ARBA" id="ARBA00022692"/>
    </source>
</evidence>
<dbReference type="InterPro" id="IPR039421">
    <property type="entry name" value="Type_1_exporter"/>
</dbReference>
<dbReference type="STRING" id="1208918.CDEE_0081"/>
<evidence type="ECO:0000259" key="10">
    <source>
        <dbReference type="PROSITE" id="PS50929"/>
    </source>
</evidence>
<evidence type="ECO:0000313" key="12">
    <source>
        <dbReference type="Proteomes" id="UP000011686"/>
    </source>
</evidence>
<dbReference type="PROSITE" id="PS00211">
    <property type="entry name" value="ABC_TRANSPORTER_1"/>
    <property type="match status" value="1"/>
</dbReference>
<dbReference type="EMBL" id="CP003804">
    <property type="protein sequence ID" value="AGF47927.1"/>
    <property type="molecule type" value="Genomic_DNA"/>
</dbReference>
<dbReference type="NCBIfam" id="TIGR02868">
    <property type="entry name" value="CydC"/>
    <property type="match status" value="1"/>
</dbReference>
<evidence type="ECO:0000313" key="11">
    <source>
        <dbReference type="EMBL" id="AGF47927.1"/>
    </source>
</evidence>
<dbReference type="InterPro" id="IPR014223">
    <property type="entry name" value="ABC_CydC/D"/>
</dbReference>
<evidence type="ECO:0000256" key="6">
    <source>
        <dbReference type="ARBA" id="ARBA00022989"/>
    </source>
</evidence>
<dbReference type="InterPro" id="IPR003439">
    <property type="entry name" value="ABC_transporter-like_ATP-bd"/>
</dbReference>
<sequence>MKLLLNTLWIFFKNRKLNLLCSLLFLFITILSGIFLLYVSGWLLTASALVVSSMYFNLFVPSALIRFFSIIKVIARYIEKITGHNAILHLLSDIRVKLFESLIRFTPKDLAKYRNGDLVSRMTNDIDTLDTVFLLFLEPMIIALVLSICFIIFLLQFMPIGVFVVLPFIVLTIFIIPYIVIIFLKKLGLNNQKFSAEIRESILESMRSHSDIVIFDMFKQRQYDFDKLCKNLSSNKKKYSIISSTAIYLNNLLAGLLIVGMLFVTFCYIDDKVIDFPVFVGILLSVFGFLEIFNSIIRGSTKLGTAISSADRVDMILSSEVSISDQISPKKLPLQGILSVENLSFSYHSDRTLSFSDYVLKDLSFDLSIGEKIAIVGPSGSGKSTLLSLLIRLEDPTIGSISFGGCNIKESSQSELHKRILLLSQDSPVFMGSIRSNLIIGNSLASEEELWQVLTHVQLNSFVNSLPYGLDTWIGEYGSNLSVGQARRLCLARALLSKSSILILDEPTAGLDYKLEQDFFRDLKNINKFYERSIILVTHAEIPDGIFHNIYRLNMGKLVNKD</sequence>
<dbReference type="PATRIC" id="fig|1208918.3.peg.626"/>
<feature type="domain" description="ABC transporter" evidence="9">
    <location>
        <begin position="338"/>
        <end position="562"/>
    </location>
</feature>
<dbReference type="InterPro" id="IPR003593">
    <property type="entry name" value="AAA+_ATPase"/>
</dbReference>
<dbReference type="GO" id="GO:0034775">
    <property type="term" value="P:glutathione transmembrane transport"/>
    <property type="evidence" value="ECO:0007669"/>
    <property type="project" value="InterPro"/>
</dbReference>
<dbReference type="SUPFAM" id="SSF90123">
    <property type="entry name" value="ABC transporter transmembrane region"/>
    <property type="match status" value="1"/>
</dbReference>
<dbReference type="AlphaFoldDB" id="M1LQQ0"/>
<organism evidence="11 12">
    <name type="scientific">Candidatus Kinetoplastidibacterium crithidiae TCC036E</name>
    <dbReference type="NCBI Taxonomy" id="1208918"/>
    <lineage>
        <taxon>Bacteria</taxon>
        <taxon>Pseudomonadati</taxon>
        <taxon>Pseudomonadota</taxon>
        <taxon>Betaproteobacteria</taxon>
        <taxon>Candidatus Kinetoplastidibacterium</taxon>
    </lineage>
</organism>
<dbReference type="RefSeq" id="WP_015389180.1">
    <property type="nucleotide sequence ID" value="NC_020283.1"/>
</dbReference>